<organism evidence="5 6">
    <name type="scientific">Adineta steineri</name>
    <dbReference type="NCBI Taxonomy" id="433720"/>
    <lineage>
        <taxon>Eukaryota</taxon>
        <taxon>Metazoa</taxon>
        <taxon>Spiralia</taxon>
        <taxon>Gnathifera</taxon>
        <taxon>Rotifera</taxon>
        <taxon>Eurotatoria</taxon>
        <taxon>Bdelloidea</taxon>
        <taxon>Adinetida</taxon>
        <taxon>Adinetidae</taxon>
        <taxon>Adineta</taxon>
    </lineage>
</organism>
<evidence type="ECO:0000256" key="4">
    <source>
        <dbReference type="RuleBase" id="RU003322"/>
    </source>
</evidence>
<dbReference type="InterPro" id="IPR018181">
    <property type="entry name" value="Heat_shock_70_CS"/>
</dbReference>
<dbReference type="FunFam" id="3.30.30.30:FF:000001">
    <property type="entry name" value="heat shock 70 kDa protein-like"/>
    <property type="match status" value="1"/>
</dbReference>
<comment type="similarity">
    <text evidence="1 4">Belongs to the heat shock protein 70 family.</text>
</comment>
<evidence type="ECO:0000256" key="1">
    <source>
        <dbReference type="ARBA" id="ARBA00007381"/>
    </source>
</evidence>
<comment type="caution">
    <text evidence="5">The sequence shown here is derived from an EMBL/GenBank/DDBJ whole genome shotgun (WGS) entry which is preliminary data.</text>
</comment>
<dbReference type="PRINTS" id="PR00301">
    <property type="entry name" value="HEATSHOCK70"/>
</dbReference>
<name>A0A819XQ72_9BILA</name>
<dbReference type="FunFam" id="3.30.420.40:FF:000004">
    <property type="entry name" value="Molecular chaperone DnaK"/>
    <property type="match status" value="1"/>
</dbReference>
<sequence length="557" mass="62357">MDRRRAIGIDLGTAYSSVAVFQHDKVEVIPNELIERTTPSYVTFTKYRRLVGSEAKHQADANPNGTIFNVKRLIGRRYDDAVVRNNLKHWAFQVVDDLGKPKIITEYKDQLKLMIPEEVSALILRKMKQIAEDYLGEPVTEAVITVPAAFNDSQRQATKDAAIIAGLNVLRILSEPAAAAMAYGLHNQISGERQILIFDLGGGTTNVSVVVIDNGFFEVISTSGDVQIGGEDFDVRMITHFIEEFKRKHNKDPSKNKHAKQRLRSACEQAKKTLSSSNQASINIDLFHENIDFRSTITRIQFEEINDDLFVSMRTIIETALRDAKMDKSSIDDIVLIGGSSRIPKIRDLIREFFNGKLLNQSINPDEAVAYGAAIQAAILTGNKSEQLKDTFLFDTAPYSLGIETKGGQITTIIKRNTTIPTKQIRTFEVSPSYQSDKIVTELIEHDERRPTKPMTPFLNKKCDVDIKVFKGQDGLAINNNLLGCFTLSDILFSSNEAPQIQITFDIDANGILNVSAIDKTSQKENKITVTNDKGRLSKSDIESLIKKLERYDLENN</sequence>
<dbReference type="EMBL" id="CAJOAY010006598">
    <property type="protein sequence ID" value="CAF4145440.1"/>
    <property type="molecule type" value="Genomic_DNA"/>
</dbReference>
<dbReference type="PANTHER" id="PTHR19375">
    <property type="entry name" value="HEAT SHOCK PROTEIN 70KDA"/>
    <property type="match status" value="1"/>
</dbReference>
<dbReference type="Gene3D" id="3.30.420.40">
    <property type="match status" value="2"/>
</dbReference>
<accession>A0A819XQ72</accession>
<dbReference type="InterPro" id="IPR043129">
    <property type="entry name" value="ATPase_NBD"/>
</dbReference>
<reference evidence="5" key="1">
    <citation type="submission" date="2021-02" db="EMBL/GenBank/DDBJ databases">
        <authorList>
            <person name="Nowell W R."/>
        </authorList>
    </citation>
    <scope>NUCLEOTIDE SEQUENCE</scope>
</reference>
<proteinExistence type="inferred from homology"/>
<dbReference type="Gene3D" id="3.30.30.30">
    <property type="match status" value="1"/>
</dbReference>
<dbReference type="Gene3D" id="3.90.640.10">
    <property type="entry name" value="Actin, Chain A, domain 4"/>
    <property type="match status" value="1"/>
</dbReference>
<dbReference type="AlphaFoldDB" id="A0A819XQ72"/>
<evidence type="ECO:0000256" key="2">
    <source>
        <dbReference type="ARBA" id="ARBA00022741"/>
    </source>
</evidence>
<dbReference type="InterPro" id="IPR029047">
    <property type="entry name" value="HSP70_peptide-bd_sf"/>
</dbReference>
<protein>
    <submittedName>
        <fullName evidence="5">Uncharacterized protein</fullName>
    </submittedName>
</protein>
<dbReference type="InterPro" id="IPR013126">
    <property type="entry name" value="Hsp_70_fam"/>
</dbReference>
<dbReference type="PROSITE" id="PS01036">
    <property type="entry name" value="HSP70_3"/>
    <property type="match status" value="1"/>
</dbReference>
<dbReference type="PROSITE" id="PS00329">
    <property type="entry name" value="HSP70_2"/>
    <property type="match status" value="1"/>
</dbReference>
<dbReference type="GO" id="GO:0140662">
    <property type="term" value="F:ATP-dependent protein folding chaperone"/>
    <property type="evidence" value="ECO:0007669"/>
    <property type="project" value="InterPro"/>
</dbReference>
<dbReference type="Pfam" id="PF00012">
    <property type="entry name" value="HSP70"/>
    <property type="match status" value="2"/>
</dbReference>
<evidence type="ECO:0000313" key="5">
    <source>
        <dbReference type="EMBL" id="CAF4145440.1"/>
    </source>
</evidence>
<keyword evidence="3 4" id="KW-0067">ATP-binding</keyword>
<dbReference type="SUPFAM" id="SSF53067">
    <property type="entry name" value="Actin-like ATPase domain"/>
    <property type="match status" value="2"/>
</dbReference>
<dbReference type="Gene3D" id="2.60.34.10">
    <property type="entry name" value="Substrate Binding Domain Of DNAk, Chain A, domain 1"/>
    <property type="match status" value="1"/>
</dbReference>
<evidence type="ECO:0000313" key="6">
    <source>
        <dbReference type="Proteomes" id="UP000663881"/>
    </source>
</evidence>
<gene>
    <name evidence="5" type="ORF">OKA104_LOCUS37961</name>
</gene>
<dbReference type="SUPFAM" id="SSF100920">
    <property type="entry name" value="Heat shock protein 70kD (HSP70), peptide-binding domain"/>
    <property type="match status" value="2"/>
</dbReference>
<dbReference type="Proteomes" id="UP000663881">
    <property type="component" value="Unassembled WGS sequence"/>
</dbReference>
<keyword evidence="2 4" id="KW-0547">Nucleotide-binding</keyword>
<dbReference type="GO" id="GO:0005524">
    <property type="term" value="F:ATP binding"/>
    <property type="evidence" value="ECO:0007669"/>
    <property type="project" value="UniProtKB-KW"/>
</dbReference>
<evidence type="ECO:0000256" key="3">
    <source>
        <dbReference type="ARBA" id="ARBA00022840"/>
    </source>
</evidence>
<dbReference type="FunFam" id="3.90.640.10:FF:000134">
    <property type="entry name" value="Heat shock cognate 71 kDa protein"/>
    <property type="match status" value="1"/>
</dbReference>